<dbReference type="EMBL" id="ABEU02000018">
    <property type="protein sequence ID" value="PNR34770.1"/>
    <property type="molecule type" value="Genomic_DNA"/>
</dbReference>
<sequence length="230" mass="26142">MELSTSNTQLEICNRHYQSADYWSIVKVYATNPRLNLCRNISVTRISWWFHSEVRFSSTAKTVGITRTDQVLRTNLCHEFQATEHNPVTMNSKELTEVWVQNQRWIRSVSGAPHLESTAGKLQSPPALYRLSRNPSLLHNFHGQKVSQTQTVTPGMIIVILSTLNPARESQASRLGCFGAASSLGLHGALREVWCHCEFVTMDVFGADQTPTQGFYSSMLYIYMQERQSR</sequence>
<dbReference type="Gramene" id="Pp3c18_2915V3.1">
    <property type="protein sequence ID" value="Pp3c18_2915V3.1"/>
    <property type="gene ID" value="Pp3c18_2915"/>
</dbReference>
<evidence type="ECO:0000313" key="3">
    <source>
        <dbReference type="Proteomes" id="UP000006727"/>
    </source>
</evidence>
<gene>
    <name evidence="1" type="ORF">PHYPA_022668</name>
</gene>
<dbReference type="PaxDb" id="3218-PP1S17_231V6.1"/>
<evidence type="ECO:0000313" key="2">
    <source>
        <dbReference type="EnsemblPlants" id="Pp3c18_2915V3.1"/>
    </source>
</evidence>
<organism evidence="1">
    <name type="scientific">Physcomitrium patens</name>
    <name type="common">Spreading-leaved earth moss</name>
    <name type="synonym">Physcomitrella patens</name>
    <dbReference type="NCBI Taxonomy" id="3218"/>
    <lineage>
        <taxon>Eukaryota</taxon>
        <taxon>Viridiplantae</taxon>
        <taxon>Streptophyta</taxon>
        <taxon>Embryophyta</taxon>
        <taxon>Bryophyta</taxon>
        <taxon>Bryophytina</taxon>
        <taxon>Bryopsida</taxon>
        <taxon>Funariidae</taxon>
        <taxon>Funariales</taxon>
        <taxon>Funariaceae</taxon>
        <taxon>Physcomitrium</taxon>
    </lineage>
</organism>
<protein>
    <submittedName>
        <fullName evidence="1 2">Uncharacterized protein</fullName>
    </submittedName>
</protein>
<accession>A0A2K1IZS8</accession>
<dbReference type="EnsemblPlants" id="Pp3c18_2915V3.1">
    <property type="protein sequence ID" value="Pp3c18_2915V3.1"/>
    <property type="gene ID" value="Pp3c18_2915"/>
</dbReference>
<keyword evidence="3" id="KW-1185">Reference proteome</keyword>
<reference evidence="1 3" key="1">
    <citation type="journal article" date="2008" name="Science">
        <title>The Physcomitrella genome reveals evolutionary insights into the conquest of land by plants.</title>
        <authorList>
            <person name="Rensing S."/>
            <person name="Lang D."/>
            <person name="Zimmer A."/>
            <person name="Terry A."/>
            <person name="Salamov A."/>
            <person name="Shapiro H."/>
            <person name="Nishiyama T."/>
            <person name="Perroud P.-F."/>
            <person name="Lindquist E."/>
            <person name="Kamisugi Y."/>
            <person name="Tanahashi T."/>
            <person name="Sakakibara K."/>
            <person name="Fujita T."/>
            <person name="Oishi K."/>
            <person name="Shin-I T."/>
            <person name="Kuroki Y."/>
            <person name="Toyoda A."/>
            <person name="Suzuki Y."/>
            <person name="Hashimoto A."/>
            <person name="Yamaguchi K."/>
            <person name="Sugano A."/>
            <person name="Kohara Y."/>
            <person name="Fujiyama A."/>
            <person name="Anterola A."/>
            <person name="Aoki S."/>
            <person name="Ashton N."/>
            <person name="Barbazuk W.B."/>
            <person name="Barker E."/>
            <person name="Bennetzen J."/>
            <person name="Bezanilla M."/>
            <person name="Blankenship R."/>
            <person name="Cho S.H."/>
            <person name="Dutcher S."/>
            <person name="Estelle M."/>
            <person name="Fawcett J.A."/>
            <person name="Gundlach H."/>
            <person name="Hanada K."/>
            <person name="Heyl A."/>
            <person name="Hicks K.A."/>
            <person name="Hugh J."/>
            <person name="Lohr M."/>
            <person name="Mayer K."/>
            <person name="Melkozernov A."/>
            <person name="Murata T."/>
            <person name="Nelson D."/>
            <person name="Pils B."/>
            <person name="Prigge M."/>
            <person name="Reiss B."/>
            <person name="Renner T."/>
            <person name="Rombauts S."/>
            <person name="Rushton P."/>
            <person name="Sanderfoot A."/>
            <person name="Schween G."/>
            <person name="Shiu S.-H."/>
            <person name="Stueber K."/>
            <person name="Theodoulou F.L."/>
            <person name="Tu H."/>
            <person name="Van de Peer Y."/>
            <person name="Verrier P.J."/>
            <person name="Waters E."/>
            <person name="Wood A."/>
            <person name="Yang L."/>
            <person name="Cove D."/>
            <person name="Cuming A."/>
            <person name="Hasebe M."/>
            <person name="Lucas S."/>
            <person name="Mishler D.B."/>
            <person name="Reski R."/>
            <person name="Grigoriev I."/>
            <person name="Quatrano R.S."/>
            <person name="Boore J.L."/>
        </authorList>
    </citation>
    <scope>NUCLEOTIDE SEQUENCE [LARGE SCALE GENOMIC DNA]</scope>
    <source>
        <strain evidence="2 3">cv. Gransden 2004</strain>
    </source>
</reference>
<evidence type="ECO:0000313" key="1">
    <source>
        <dbReference type="EMBL" id="PNR34770.1"/>
    </source>
</evidence>
<name>A0A2K1IZS8_PHYPA</name>
<dbReference type="InParanoid" id="A0A2K1IZS8"/>
<reference evidence="1 3" key="2">
    <citation type="journal article" date="2018" name="Plant J.">
        <title>The Physcomitrella patens chromosome-scale assembly reveals moss genome structure and evolution.</title>
        <authorList>
            <person name="Lang D."/>
            <person name="Ullrich K.K."/>
            <person name="Murat F."/>
            <person name="Fuchs J."/>
            <person name="Jenkins J."/>
            <person name="Haas F.B."/>
            <person name="Piednoel M."/>
            <person name="Gundlach H."/>
            <person name="Van Bel M."/>
            <person name="Meyberg R."/>
            <person name="Vives C."/>
            <person name="Morata J."/>
            <person name="Symeonidi A."/>
            <person name="Hiss M."/>
            <person name="Muchero W."/>
            <person name="Kamisugi Y."/>
            <person name="Saleh O."/>
            <person name="Blanc G."/>
            <person name="Decker E.L."/>
            <person name="van Gessel N."/>
            <person name="Grimwood J."/>
            <person name="Hayes R.D."/>
            <person name="Graham S.W."/>
            <person name="Gunter L.E."/>
            <person name="McDaniel S.F."/>
            <person name="Hoernstein S.N.W."/>
            <person name="Larsson A."/>
            <person name="Li F.W."/>
            <person name="Perroud P.F."/>
            <person name="Phillips J."/>
            <person name="Ranjan P."/>
            <person name="Rokshar D.S."/>
            <person name="Rothfels C.J."/>
            <person name="Schneider L."/>
            <person name="Shu S."/>
            <person name="Stevenson D.W."/>
            <person name="Thummler F."/>
            <person name="Tillich M."/>
            <person name="Villarreal Aguilar J.C."/>
            <person name="Widiez T."/>
            <person name="Wong G.K."/>
            <person name="Wymore A."/>
            <person name="Zhang Y."/>
            <person name="Zimmer A.D."/>
            <person name="Quatrano R.S."/>
            <person name="Mayer K.F.X."/>
            <person name="Goodstein D."/>
            <person name="Casacuberta J.M."/>
            <person name="Vandepoele K."/>
            <person name="Reski R."/>
            <person name="Cuming A.C."/>
            <person name="Tuskan G.A."/>
            <person name="Maumus F."/>
            <person name="Salse J."/>
            <person name="Schmutz J."/>
            <person name="Rensing S.A."/>
        </authorList>
    </citation>
    <scope>NUCLEOTIDE SEQUENCE [LARGE SCALE GENOMIC DNA]</scope>
    <source>
        <strain evidence="2 3">cv. Gransden 2004</strain>
    </source>
</reference>
<reference evidence="2" key="3">
    <citation type="submission" date="2020-12" db="UniProtKB">
        <authorList>
            <consortium name="EnsemblPlants"/>
        </authorList>
    </citation>
    <scope>IDENTIFICATION</scope>
</reference>
<proteinExistence type="predicted"/>
<dbReference type="AlphaFoldDB" id="A0A2K1IZS8"/>
<dbReference type="Proteomes" id="UP000006727">
    <property type="component" value="Chromosome 18"/>
</dbReference>